<sequence>MAAHSHAELGLLLALGAAPSSEEVQRLLRPAWRSWKSNPKLATQVLSGLAKERRAALAAQVLGCMRAESVEVNVFHFSAVIAACSRTGEWQLAL</sequence>
<protein>
    <submittedName>
        <fullName evidence="1">Uncharacterized protein</fullName>
    </submittedName>
</protein>
<name>A0A813EV17_POLGL</name>
<dbReference type="InterPro" id="IPR011990">
    <property type="entry name" value="TPR-like_helical_dom_sf"/>
</dbReference>
<keyword evidence="2" id="KW-1185">Reference proteome</keyword>
<reference evidence="1" key="1">
    <citation type="submission" date="2021-02" db="EMBL/GenBank/DDBJ databases">
        <authorList>
            <person name="Dougan E. K."/>
            <person name="Rhodes N."/>
            <person name="Thang M."/>
            <person name="Chan C."/>
        </authorList>
    </citation>
    <scope>NUCLEOTIDE SEQUENCE</scope>
</reference>
<gene>
    <name evidence="1" type="ORF">PGLA1383_LOCUS22736</name>
</gene>
<comment type="caution">
    <text evidence="1">The sequence shown here is derived from an EMBL/GenBank/DDBJ whole genome shotgun (WGS) entry which is preliminary data.</text>
</comment>
<accession>A0A813EV17</accession>
<proteinExistence type="predicted"/>
<dbReference type="OrthoDB" id="185373at2759"/>
<evidence type="ECO:0000313" key="1">
    <source>
        <dbReference type="EMBL" id="CAE8604583.1"/>
    </source>
</evidence>
<evidence type="ECO:0000313" key="2">
    <source>
        <dbReference type="Proteomes" id="UP000654075"/>
    </source>
</evidence>
<dbReference type="Gene3D" id="1.25.40.10">
    <property type="entry name" value="Tetratricopeptide repeat domain"/>
    <property type="match status" value="1"/>
</dbReference>
<dbReference type="AlphaFoldDB" id="A0A813EV17"/>
<feature type="non-terminal residue" evidence="1">
    <location>
        <position position="1"/>
    </location>
</feature>
<dbReference type="Proteomes" id="UP000654075">
    <property type="component" value="Unassembled WGS sequence"/>
</dbReference>
<organism evidence="1 2">
    <name type="scientific">Polarella glacialis</name>
    <name type="common">Dinoflagellate</name>
    <dbReference type="NCBI Taxonomy" id="89957"/>
    <lineage>
        <taxon>Eukaryota</taxon>
        <taxon>Sar</taxon>
        <taxon>Alveolata</taxon>
        <taxon>Dinophyceae</taxon>
        <taxon>Suessiales</taxon>
        <taxon>Suessiaceae</taxon>
        <taxon>Polarella</taxon>
    </lineage>
</organism>
<dbReference type="EMBL" id="CAJNNV010016633">
    <property type="protein sequence ID" value="CAE8604583.1"/>
    <property type="molecule type" value="Genomic_DNA"/>
</dbReference>